<comment type="function">
    <text evidence="1 7">RNaseP catalyzes the removal of the 5'-leader sequence from pre-tRNA to produce the mature 5'-terminus. It can also cleave other RNA substrates such as 4.5S RNA. The protein component plays an auxiliary but essential role in vivo by binding to the 5'-leader sequence and broadening the substrate specificity of the ribozyme.</text>
</comment>
<feature type="compositionally biased region" description="Low complexity" evidence="9">
    <location>
        <begin position="156"/>
        <end position="177"/>
    </location>
</feature>
<dbReference type="NCBIfam" id="TIGR00188">
    <property type="entry name" value="rnpA"/>
    <property type="match status" value="1"/>
</dbReference>
<reference evidence="10 11" key="1">
    <citation type="submission" date="2024-12" db="EMBL/GenBank/DDBJ databases">
        <authorList>
            <person name="Lee Y."/>
        </authorList>
    </citation>
    <scope>NUCLEOTIDE SEQUENCE [LARGE SCALE GENOMIC DNA]</scope>
    <source>
        <strain evidence="10 11">03SUJ4</strain>
    </source>
</reference>
<evidence type="ECO:0000256" key="3">
    <source>
        <dbReference type="ARBA" id="ARBA00022722"/>
    </source>
</evidence>
<evidence type="ECO:0000313" key="10">
    <source>
        <dbReference type="EMBL" id="MFN2974191.1"/>
    </source>
</evidence>
<dbReference type="RefSeq" id="WP_263414237.1">
    <property type="nucleotide sequence ID" value="NZ_BAABBH010000001.1"/>
</dbReference>
<dbReference type="Gene3D" id="3.30.230.10">
    <property type="match status" value="1"/>
</dbReference>
<sequence>MATTFPIPDAATPPAAEPFSPAELRLRRHAEFQRVYNATRKQHGKRMSFFAARREVVPGEYAGPRIGLTVGRVMGKAHVRNRIKRRLREAVRAEQAALKGLPLDVVLHPRRTVETLPFDQLRAEVAEVFRRAASQRVSGSASQRPGEASGKPFSKAGLPADAAAGAGDARPGDGAAR</sequence>
<comment type="similarity">
    <text evidence="7">Belongs to the RnpA family.</text>
</comment>
<proteinExistence type="inferred from homology"/>
<dbReference type="InterPro" id="IPR000100">
    <property type="entry name" value="RNase_P"/>
</dbReference>
<dbReference type="SUPFAM" id="SSF54211">
    <property type="entry name" value="Ribosomal protein S5 domain 2-like"/>
    <property type="match status" value="1"/>
</dbReference>
<keyword evidence="6 7" id="KW-0694">RNA-binding</keyword>
<keyword evidence="3 7" id="KW-0540">Nuclease</keyword>
<dbReference type="InterPro" id="IPR014721">
    <property type="entry name" value="Ribsml_uS5_D2-typ_fold_subgr"/>
</dbReference>
<keyword evidence="5 7" id="KW-0378">Hydrolase</keyword>
<dbReference type="InterPro" id="IPR020568">
    <property type="entry name" value="Ribosomal_Su5_D2-typ_SF"/>
</dbReference>
<evidence type="ECO:0000256" key="8">
    <source>
        <dbReference type="NCBIfam" id="TIGR00188"/>
    </source>
</evidence>
<keyword evidence="4 7" id="KW-0255">Endonuclease</keyword>
<dbReference type="GO" id="GO:0004526">
    <property type="term" value="F:ribonuclease P activity"/>
    <property type="evidence" value="ECO:0007669"/>
    <property type="project" value="UniProtKB-EC"/>
</dbReference>
<evidence type="ECO:0000256" key="6">
    <source>
        <dbReference type="ARBA" id="ARBA00022884"/>
    </source>
</evidence>
<evidence type="ECO:0000256" key="1">
    <source>
        <dbReference type="ARBA" id="ARBA00002663"/>
    </source>
</evidence>
<dbReference type="Pfam" id="PF00825">
    <property type="entry name" value="Ribonuclease_P"/>
    <property type="match status" value="1"/>
</dbReference>
<name>A0ABW9KEY9_9BACT</name>
<gene>
    <name evidence="7 10" type="primary">rnpA</name>
    <name evidence="10" type="ORF">ACK2TP_00305</name>
</gene>
<evidence type="ECO:0000313" key="11">
    <source>
        <dbReference type="Proteomes" id="UP001634747"/>
    </source>
</evidence>
<comment type="subunit">
    <text evidence="7">Consists of a catalytic RNA component (M1 or rnpB) and a protein subunit.</text>
</comment>
<dbReference type="HAMAP" id="MF_00227">
    <property type="entry name" value="RNase_P"/>
    <property type="match status" value="1"/>
</dbReference>
<dbReference type="InterPro" id="IPR020539">
    <property type="entry name" value="RNase_P_CS"/>
</dbReference>
<protein>
    <recommendedName>
        <fullName evidence="7 8">Ribonuclease P protein component</fullName>
        <shortName evidence="7">RNase P protein</shortName>
        <shortName evidence="7">RNaseP protein</shortName>
        <ecNumber evidence="7 8">3.1.26.5</ecNumber>
    </recommendedName>
    <alternativeName>
        <fullName evidence="7">Protein C5</fullName>
    </alternativeName>
</protein>
<dbReference type="EC" id="3.1.26.5" evidence="7 8"/>
<accession>A0ABW9KEY9</accession>
<dbReference type="PROSITE" id="PS00648">
    <property type="entry name" value="RIBONUCLEASE_P"/>
    <property type="match status" value="1"/>
</dbReference>
<comment type="caution">
    <text evidence="10">The sequence shown here is derived from an EMBL/GenBank/DDBJ whole genome shotgun (WGS) entry which is preliminary data.</text>
</comment>
<keyword evidence="2 7" id="KW-0819">tRNA processing</keyword>
<comment type="catalytic activity">
    <reaction evidence="7">
        <text>Endonucleolytic cleavage of RNA, removing 5'-extranucleotides from tRNA precursor.</text>
        <dbReference type="EC" id="3.1.26.5"/>
    </reaction>
</comment>
<feature type="region of interest" description="Disordered" evidence="9">
    <location>
        <begin position="134"/>
        <end position="177"/>
    </location>
</feature>
<keyword evidence="11" id="KW-1185">Reference proteome</keyword>
<evidence type="ECO:0000256" key="9">
    <source>
        <dbReference type="SAM" id="MobiDB-lite"/>
    </source>
</evidence>
<organism evidence="10 11">
    <name type="scientific">Terriglobus aquaticus</name>
    <dbReference type="NCBI Taxonomy" id="940139"/>
    <lineage>
        <taxon>Bacteria</taxon>
        <taxon>Pseudomonadati</taxon>
        <taxon>Acidobacteriota</taxon>
        <taxon>Terriglobia</taxon>
        <taxon>Terriglobales</taxon>
        <taxon>Acidobacteriaceae</taxon>
        <taxon>Terriglobus</taxon>
    </lineage>
</organism>
<evidence type="ECO:0000256" key="4">
    <source>
        <dbReference type="ARBA" id="ARBA00022759"/>
    </source>
</evidence>
<evidence type="ECO:0000256" key="5">
    <source>
        <dbReference type="ARBA" id="ARBA00022801"/>
    </source>
</evidence>
<dbReference type="PANTHER" id="PTHR33992:SF1">
    <property type="entry name" value="RIBONUCLEASE P PROTEIN COMPONENT"/>
    <property type="match status" value="1"/>
</dbReference>
<evidence type="ECO:0000256" key="7">
    <source>
        <dbReference type="HAMAP-Rule" id="MF_00227"/>
    </source>
</evidence>
<dbReference type="PANTHER" id="PTHR33992">
    <property type="entry name" value="RIBONUCLEASE P PROTEIN COMPONENT"/>
    <property type="match status" value="1"/>
</dbReference>
<dbReference type="Proteomes" id="UP001634747">
    <property type="component" value="Unassembled WGS sequence"/>
</dbReference>
<feature type="region of interest" description="Disordered" evidence="9">
    <location>
        <begin position="1"/>
        <end position="20"/>
    </location>
</feature>
<dbReference type="EMBL" id="JBJYXY010000001">
    <property type="protein sequence ID" value="MFN2974191.1"/>
    <property type="molecule type" value="Genomic_DNA"/>
</dbReference>
<evidence type="ECO:0000256" key="2">
    <source>
        <dbReference type="ARBA" id="ARBA00022694"/>
    </source>
</evidence>